<protein>
    <submittedName>
        <fullName evidence="5">Trypsin-like serine protease, putative</fullName>
    </submittedName>
</protein>
<organism evidence="5">
    <name type="scientific">Cyanothece sp. (strain PCC 7425 / ATCC 29141)</name>
    <dbReference type="NCBI Taxonomy" id="395961"/>
    <lineage>
        <taxon>Bacteria</taxon>
        <taxon>Bacillati</taxon>
        <taxon>Cyanobacteriota</taxon>
        <taxon>Cyanophyceae</taxon>
        <taxon>Gomontiellales</taxon>
        <taxon>Cyanothecaceae</taxon>
        <taxon>Cyanothece</taxon>
    </lineage>
</organism>
<reference evidence="5" key="1">
    <citation type="submission" date="2009-01" db="EMBL/GenBank/DDBJ databases">
        <title>Complete sequence of chromosome Cyanothece sp. PCC 7425.</title>
        <authorList>
            <consortium name="US DOE Joint Genome Institute"/>
            <person name="Lucas S."/>
            <person name="Copeland A."/>
            <person name="Lapidus A."/>
            <person name="Glavina del Rio T."/>
            <person name="Dalin E."/>
            <person name="Tice H."/>
            <person name="Bruce D."/>
            <person name="Goodwin L."/>
            <person name="Pitluck S."/>
            <person name="Sims D."/>
            <person name="Meineke L."/>
            <person name="Brettin T."/>
            <person name="Detter J.C."/>
            <person name="Han C."/>
            <person name="Larimer F."/>
            <person name="Land M."/>
            <person name="Hauser L."/>
            <person name="Kyrpides N."/>
            <person name="Ovchinnikova G."/>
            <person name="Liberton M."/>
            <person name="Stoeckel J."/>
            <person name="Banerjee A."/>
            <person name="Singh A."/>
            <person name="Page L."/>
            <person name="Sato H."/>
            <person name="Zhao L."/>
            <person name="Sherman L."/>
            <person name="Pakrasi H."/>
            <person name="Richardson P."/>
        </authorList>
    </citation>
    <scope>NUCLEOTIDE SEQUENCE</scope>
    <source>
        <strain evidence="5">PCC 7425</strain>
    </source>
</reference>
<dbReference type="InterPro" id="IPR009003">
    <property type="entry name" value="Peptidase_S1_PA"/>
</dbReference>
<name>B8HQD2_CYAP4</name>
<dbReference type="AlphaFoldDB" id="B8HQD2"/>
<gene>
    <name evidence="5" type="ordered locus">Cyan7425_1552</name>
</gene>
<accession>B8HQD2</accession>
<evidence type="ECO:0000256" key="3">
    <source>
        <dbReference type="ARBA" id="ARBA00022801"/>
    </source>
</evidence>
<keyword evidence="2 5" id="KW-0645">Protease</keyword>
<dbReference type="GO" id="GO:0008233">
    <property type="term" value="F:peptidase activity"/>
    <property type="evidence" value="ECO:0007669"/>
    <property type="project" value="UniProtKB-KW"/>
</dbReference>
<dbReference type="STRING" id="395961.Cyan7425_1552"/>
<keyword evidence="3" id="KW-0378">Hydrolase</keyword>
<dbReference type="InterPro" id="IPR043504">
    <property type="entry name" value="Peptidase_S1_PA_chymotrypsin"/>
</dbReference>
<dbReference type="HOGENOM" id="CLU_072762_0_0_3"/>
<evidence type="ECO:0000256" key="4">
    <source>
        <dbReference type="SAM" id="MobiDB-lite"/>
    </source>
</evidence>
<evidence type="ECO:0000313" key="5">
    <source>
        <dbReference type="EMBL" id="ACL43922.1"/>
    </source>
</evidence>
<dbReference type="eggNOG" id="COG0265">
    <property type="taxonomic scope" value="Bacteria"/>
</dbReference>
<dbReference type="GO" id="GO:0006508">
    <property type="term" value="P:proteolysis"/>
    <property type="evidence" value="ECO:0007669"/>
    <property type="project" value="UniProtKB-KW"/>
</dbReference>
<feature type="compositionally biased region" description="Pro residues" evidence="4">
    <location>
        <begin position="44"/>
        <end position="57"/>
    </location>
</feature>
<dbReference type="KEGG" id="cyn:Cyan7425_1552"/>
<sequence>MKRSLAVLCFAIAGMALGLGWYSQALNPLQLSAQSPGQSAGVVPPSPPSVSPSPSPQPDRTLQFLKQRARSITVKVLAGQSWGSGILVQRQQREYVVLTNHHVLQAGEGYQIQTPDGKIYPAVPYPVEPFQPNDLALLKFQSPKQYAIASWGQSLNLRVGSMVFAAGFPFQAEPQQDRDGFQFSRGQVSLIMDKAFEGGYQVGYSNRVVKGMSGGPVLNSQGMVVAVNGMHAYPLWGDPYVFVDGSHPPSQLKGLLIKSSWAIPVETVLKLAPRSLHLASTDRKY</sequence>
<dbReference type="EMBL" id="CP001344">
    <property type="protein sequence ID" value="ACL43922.1"/>
    <property type="molecule type" value="Genomic_DNA"/>
</dbReference>
<evidence type="ECO:0000256" key="1">
    <source>
        <dbReference type="ARBA" id="ARBA00010541"/>
    </source>
</evidence>
<dbReference type="PANTHER" id="PTHR43343">
    <property type="entry name" value="PEPTIDASE S12"/>
    <property type="match status" value="1"/>
</dbReference>
<dbReference type="Pfam" id="PF13365">
    <property type="entry name" value="Trypsin_2"/>
    <property type="match status" value="1"/>
</dbReference>
<feature type="region of interest" description="Disordered" evidence="4">
    <location>
        <begin position="36"/>
        <end position="59"/>
    </location>
</feature>
<proteinExistence type="inferred from homology"/>
<evidence type="ECO:0000256" key="2">
    <source>
        <dbReference type="ARBA" id="ARBA00022670"/>
    </source>
</evidence>
<dbReference type="InterPro" id="IPR051201">
    <property type="entry name" value="Chloro_Bact_Ser_Proteases"/>
</dbReference>
<comment type="similarity">
    <text evidence="1">Belongs to the peptidase S1C family.</text>
</comment>
<dbReference type="SUPFAM" id="SSF50494">
    <property type="entry name" value="Trypsin-like serine proteases"/>
    <property type="match status" value="1"/>
</dbReference>
<dbReference type="PANTHER" id="PTHR43343:SF3">
    <property type="entry name" value="PROTEASE DO-LIKE 8, CHLOROPLASTIC"/>
    <property type="match status" value="1"/>
</dbReference>
<dbReference type="Gene3D" id="2.40.10.10">
    <property type="entry name" value="Trypsin-like serine proteases"/>
    <property type="match status" value="2"/>
</dbReference>
<dbReference type="OrthoDB" id="449254at2"/>